<evidence type="ECO:0000256" key="5">
    <source>
        <dbReference type="ARBA" id="ARBA00022741"/>
    </source>
</evidence>
<dbReference type="PANTHER" id="PTHR43523:SF2">
    <property type="entry name" value="GLUCOSE-1-PHOSPHATE ADENYLYLTRANSFERASE"/>
    <property type="match status" value="1"/>
</dbReference>
<evidence type="ECO:0000256" key="9">
    <source>
        <dbReference type="HAMAP-Rule" id="MF_00624"/>
    </source>
</evidence>
<keyword evidence="13" id="KW-1185">Reference proteome</keyword>
<dbReference type="InterPro" id="IPR011004">
    <property type="entry name" value="Trimer_LpxA-like_sf"/>
</dbReference>
<dbReference type="RefSeq" id="WP_210513443.1">
    <property type="nucleotide sequence ID" value="NZ_JAFIDN010000021.1"/>
</dbReference>
<dbReference type="GO" id="GO:0005524">
    <property type="term" value="F:ATP binding"/>
    <property type="evidence" value="ECO:0007669"/>
    <property type="project" value="UniProtKB-KW"/>
</dbReference>
<feature type="site" description="Could play a key role in the communication between the regulatory and the substrate sites" evidence="9">
    <location>
        <position position="106"/>
    </location>
</feature>
<dbReference type="InterPro" id="IPR056818">
    <property type="entry name" value="GlmU/GlgC-like_hexapep"/>
</dbReference>
<feature type="site" description="Could play a key role in the communication between the regulatory and the substrate sites" evidence="9">
    <location>
        <position position="68"/>
    </location>
</feature>
<comment type="pathway">
    <text evidence="9">Glycan biosynthesis; glycogen biosynthesis.</text>
</comment>
<evidence type="ECO:0000256" key="1">
    <source>
        <dbReference type="ARBA" id="ARBA00010443"/>
    </source>
</evidence>
<dbReference type="UniPathway" id="UPA00164"/>
<dbReference type="Proteomes" id="UP000673975">
    <property type="component" value="Unassembled WGS sequence"/>
</dbReference>
<gene>
    <name evidence="9 12" type="primary">glgC</name>
    <name evidence="12" type="ORF">NATSA_15000</name>
</gene>
<dbReference type="CDD" id="cd02508">
    <property type="entry name" value="ADP_Glucose_PP"/>
    <property type="match status" value="1"/>
</dbReference>
<proteinExistence type="inferred from homology"/>
<dbReference type="Pfam" id="PF00483">
    <property type="entry name" value="NTP_transferase"/>
    <property type="match status" value="1"/>
</dbReference>
<dbReference type="Pfam" id="PF24894">
    <property type="entry name" value="Hexapep_GlmU"/>
    <property type="match status" value="1"/>
</dbReference>
<dbReference type="PROSITE" id="PS00810">
    <property type="entry name" value="ADP_GLC_PYROPHOSPH_3"/>
    <property type="match status" value="1"/>
</dbReference>
<keyword evidence="6 9" id="KW-0067">ATP-binding</keyword>
<feature type="domain" description="Glucose-1-phosphate adenylyltransferase/Bifunctional protein GlmU-like C-terminal hexapeptide" evidence="11">
    <location>
        <begin position="303"/>
        <end position="404"/>
    </location>
</feature>
<feature type="domain" description="Nucleotidyl transferase" evidence="10">
    <location>
        <begin position="16"/>
        <end position="279"/>
    </location>
</feature>
<dbReference type="NCBIfam" id="TIGR02091">
    <property type="entry name" value="glgC"/>
    <property type="match status" value="1"/>
</dbReference>
<comment type="caution">
    <text evidence="12">The sequence shown here is derived from an EMBL/GenBank/DDBJ whole genome shotgun (WGS) entry which is preliminary data.</text>
</comment>
<feature type="binding site" evidence="9">
    <location>
        <position position="172"/>
    </location>
    <ligand>
        <name>alpha-D-glucose 1-phosphate</name>
        <dbReference type="ChEBI" id="CHEBI:58601"/>
    </ligand>
</feature>
<keyword evidence="3 9" id="KW-0808">Transferase</keyword>
<comment type="catalytic activity">
    <reaction evidence="9">
        <text>alpha-D-glucose 1-phosphate + ATP + H(+) = ADP-alpha-D-glucose + diphosphate</text>
        <dbReference type="Rhea" id="RHEA:12120"/>
        <dbReference type="ChEBI" id="CHEBI:15378"/>
        <dbReference type="ChEBI" id="CHEBI:30616"/>
        <dbReference type="ChEBI" id="CHEBI:33019"/>
        <dbReference type="ChEBI" id="CHEBI:57498"/>
        <dbReference type="ChEBI" id="CHEBI:58601"/>
        <dbReference type="EC" id="2.7.7.27"/>
    </reaction>
</comment>
<dbReference type="EC" id="2.7.7.27" evidence="9"/>
<dbReference type="InterPro" id="IPR023049">
    <property type="entry name" value="GlgC_bac"/>
</dbReference>
<evidence type="ECO:0000313" key="12">
    <source>
        <dbReference type="EMBL" id="MBP3193984.1"/>
    </source>
</evidence>
<keyword evidence="5 9" id="KW-0547">Nucleotide-binding</keyword>
<dbReference type="SUPFAM" id="SSF51161">
    <property type="entry name" value="Trimeric LpxA-like enzymes"/>
    <property type="match status" value="1"/>
</dbReference>
<feature type="binding site" evidence="9">
    <location>
        <position position="205"/>
    </location>
    <ligand>
        <name>alpha-D-glucose 1-phosphate</name>
        <dbReference type="ChEBI" id="CHEBI:58601"/>
    </ligand>
</feature>
<sequence>MENKFSHREKKPEVMTMILAGGRGSRLSKLTEWRVKPAVPFGGNYRIIDFVLSNCINSGLRHIGVLTQYKSQSLTRHLVNGWNFLNNGFDGFMETISAQMRNKDEWYEGTADSIYQNIDLIQKYSPENILILGGDHIYKLDYNRLLSFHAEKQADVTVGCIEVSIKDAKSFGVMTTNTDHKITGFEEKSANPVTIPGNRNRCLASMGIYVFKTKRLLELLLQDAFNDQSTHDFGRDIIPAALNTRNVFAWPFVDEVSGKPEYWRDIGSIDSYWQANMDLFDPTHCMDIFNPNWPIKSIPQDRPPTFLHGKNDHSNNINHSMISAGCIIAGCRSENSIISDGVKMQNSLIRNSIILPDAVIGSGCRIHNAIIDKNTVIPDGLVIGEDREQDSKCFHVSPGGIRLITCEMVQNYVNEKQASAPLKVLPSKRHYQLYPLHKDHYAS</sequence>
<protein>
    <recommendedName>
        <fullName evidence="9">Glucose-1-phosphate adenylyltransferase</fullName>
        <ecNumber evidence="9">2.7.7.27</ecNumber>
    </recommendedName>
    <alternativeName>
        <fullName evidence="9">ADP-glucose pyrophosphorylase</fullName>
        <shortName evidence="9">ADPGlc PPase</shortName>
    </alternativeName>
    <alternativeName>
        <fullName evidence="9">ADP-glucose synthase</fullName>
    </alternativeName>
</protein>
<dbReference type="HAMAP" id="MF_00624">
    <property type="entry name" value="GlgC"/>
    <property type="match status" value="1"/>
</dbReference>
<evidence type="ECO:0000313" key="13">
    <source>
        <dbReference type="Proteomes" id="UP000673975"/>
    </source>
</evidence>
<evidence type="ECO:0000256" key="6">
    <source>
        <dbReference type="ARBA" id="ARBA00022840"/>
    </source>
</evidence>
<evidence type="ECO:0000256" key="3">
    <source>
        <dbReference type="ARBA" id="ARBA00022679"/>
    </source>
</evidence>
<dbReference type="CDD" id="cd04651">
    <property type="entry name" value="LbH_G1P_AT_C"/>
    <property type="match status" value="1"/>
</dbReference>
<keyword evidence="7 9" id="KW-0320">Glycogen biosynthesis</keyword>
<dbReference type="SUPFAM" id="SSF53448">
    <property type="entry name" value="Nucleotide-diphospho-sugar transferases"/>
    <property type="match status" value="1"/>
</dbReference>
<dbReference type="PANTHER" id="PTHR43523">
    <property type="entry name" value="GLUCOSE-1-PHOSPHATE ADENYLYLTRANSFERASE-RELATED"/>
    <property type="match status" value="1"/>
</dbReference>
<comment type="similarity">
    <text evidence="1 9">Belongs to the bacterial/plant glucose-1-phosphate adenylyltransferase family.</text>
</comment>
<evidence type="ECO:0000256" key="7">
    <source>
        <dbReference type="ARBA" id="ARBA00023056"/>
    </source>
</evidence>
<name>A0A8J7RQB7_9BACT</name>
<keyword evidence="8 9" id="KW-0119">Carbohydrate metabolism</keyword>
<dbReference type="NCBIfam" id="NF002023">
    <property type="entry name" value="PRK00844.1"/>
    <property type="match status" value="1"/>
</dbReference>
<evidence type="ECO:0000256" key="8">
    <source>
        <dbReference type="ARBA" id="ARBA00023277"/>
    </source>
</evidence>
<feature type="binding site" evidence="9">
    <location>
        <position position="107"/>
    </location>
    <ligand>
        <name>alpha-D-glucose 1-phosphate</name>
        <dbReference type="ChEBI" id="CHEBI:58601"/>
    </ligand>
</feature>
<dbReference type="EMBL" id="JAFIDN010000021">
    <property type="protein sequence ID" value="MBP3193984.1"/>
    <property type="molecule type" value="Genomic_DNA"/>
</dbReference>
<comment type="subunit">
    <text evidence="9">Homotetramer.</text>
</comment>
<organism evidence="12 13">
    <name type="scientific">Natronogracilivirga saccharolytica</name>
    <dbReference type="NCBI Taxonomy" id="2812953"/>
    <lineage>
        <taxon>Bacteria</taxon>
        <taxon>Pseudomonadati</taxon>
        <taxon>Balneolota</taxon>
        <taxon>Balneolia</taxon>
        <taxon>Balneolales</taxon>
        <taxon>Cyclonatronaceae</taxon>
        <taxon>Natronogracilivirga</taxon>
    </lineage>
</organism>
<dbReference type="InterPro" id="IPR029044">
    <property type="entry name" value="Nucleotide-diphossugar_trans"/>
</dbReference>
<dbReference type="InterPro" id="IPR005836">
    <property type="entry name" value="ADP_Glu_pyroP_CS"/>
</dbReference>
<dbReference type="GO" id="GO:0005978">
    <property type="term" value="P:glycogen biosynthetic process"/>
    <property type="evidence" value="ECO:0007669"/>
    <property type="project" value="UniProtKB-UniRule"/>
</dbReference>
<dbReference type="InterPro" id="IPR011831">
    <property type="entry name" value="ADP-Glc_PPase"/>
</dbReference>
<dbReference type="NCBIfam" id="NF001947">
    <property type="entry name" value="PRK00725.1"/>
    <property type="match status" value="1"/>
</dbReference>
<dbReference type="GO" id="GO:0008878">
    <property type="term" value="F:glucose-1-phosphate adenylyltransferase activity"/>
    <property type="evidence" value="ECO:0007669"/>
    <property type="project" value="UniProtKB-UniRule"/>
</dbReference>
<dbReference type="AlphaFoldDB" id="A0A8J7RQB7"/>
<keyword evidence="2 9" id="KW-0321">Glycogen metabolism</keyword>
<evidence type="ECO:0000259" key="11">
    <source>
        <dbReference type="Pfam" id="PF24894"/>
    </source>
</evidence>
<dbReference type="PROSITE" id="PS00809">
    <property type="entry name" value="ADP_GLC_PYROPHOSPH_2"/>
    <property type="match status" value="1"/>
</dbReference>
<evidence type="ECO:0000256" key="2">
    <source>
        <dbReference type="ARBA" id="ARBA00022600"/>
    </source>
</evidence>
<evidence type="ECO:0000256" key="4">
    <source>
        <dbReference type="ARBA" id="ARBA00022695"/>
    </source>
</evidence>
<feature type="binding site" evidence="9">
    <location>
        <begin position="187"/>
        <end position="188"/>
    </location>
    <ligand>
        <name>alpha-D-glucose 1-phosphate</name>
        <dbReference type="ChEBI" id="CHEBI:58601"/>
    </ligand>
</feature>
<dbReference type="Gene3D" id="3.90.550.10">
    <property type="entry name" value="Spore Coat Polysaccharide Biosynthesis Protein SpsA, Chain A"/>
    <property type="match status" value="1"/>
</dbReference>
<dbReference type="InterPro" id="IPR005835">
    <property type="entry name" value="NTP_transferase_dom"/>
</dbReference>
<comment type="function">
    <text evidence="9">Involved in the biosynthesis of ADP-glucose, a building block required for the elongation reactions to produce glycogen. Catalyzes the reaction between ATP and alpha-D-glucose 1-phosphate (G1P) to produce pyrophosphate and ADP-Glc.</text>
</comment>
<dbReference type="Gene3D" id="2.160.10.10">
    <property type="entry name" value="Hexapeptide repeat proteins"/>
    <property type="match status" value="1"/>
</dbReference>
<accession>A0A8J7RQB7</accession>
<reference evidence="12" key="1">
    <citation type="submission" date="2021-02" db="EMBL/GenBank/DDBJ databases">
        <title>Natronogracilivirga saccharolytica gen. nov. sp. nov. a new anaerobic, haloalkiliphilic carbohydrate-fermenting bacterium from soda lake and proposing of Cyclonatronumiaceae fam. nov. in the phylum Balneolaeota.</title>
        <authorList>
            <person name="Zhilina T.N."/>
            <person name="Sorokin D.Y."/>
            <person name="Zavarzina D.G."/>
            <person name="Toshchakov S.V."/>
            <person name="Kublanov I.V."/>
        </authorList>
    </citation>
    <scope>NUCLEOTIDE SEQUENCE</scope>
    <source>
        <strain evidence="12">Z-1702</strain>
    </source>
</reference>
<keyword evidence="4 9" id="KW-0548">Nucleotidyltransferase</keyword>
<evidence type="ECO:0000259" key="10">
    <source>
        <dbReference type="Pfam" id="PF00483"/>
    </source>
</evidence>